<dbReference type="InterPro" id="IPR002048">
    <property type="entry name" value="EF_hand_dom"/>
</dbReference>
<proteinExistence type="predicted"/>
<keyword evidence="3" id="KW-0106">Calcium</keyword>
<evidence type="ECO:0000259" key="4">
    <source>
        <dbReference type="PROSITE" id="PS50222"/>
    </source>
</evidence>
<dbReference type="GO" id="GO:0016460">
    <property type="term" value="C:myosin II complex"/>
    <property type="evidence" value="ECO:0007669"/>
    <property type="project" value="TreeGrafter"/>
</dbReference>
<dbReference type="InterPro" id="IPR001509">
    <property type="entry name" value="Epimerase_deHydtase"/>
</dbReference>
<dbReference type="SMART" id="SM00054">
    <property type="entry name" value="EFh"/>
    <property type="match status" value="4"/>
</dbReference>
<dbReference type="SUPFAM" id="SSF47473">
    <property type="entry name" value="EF-hand"/>
    <property type="match status" value="1"/>
</dbReference>
<dbReference type="PROSITE" id="PS00018">
    <property type="entry name" value="EF_HAND_1"/>
    <property type="match status" value="3"/>
</dbReference>
<dbReference type="Pfam" id="PF13499">
    <property type="entry name" value="EF-hand_7"/>
    <property type="match status" value="2"/>
</dbReference>
<evidence type="ECO:0000256" key="1">
    <source>
        <dbReference type="ARBA" id="ARBA00020786"/>
    </source>
</evidence>
<name>A0A9P5LDZ8_9HYPO</name>
<dbReference type="EMBL" id="JAANBB010000033">
    <property type="protein sequence ID" value="KAF7554362.1"/>
    <property type="molecule type" value="Genomic_DNA"/>
</dbReference>
<evidence type="ECO:0000313" key="5">
    <source>
        <dbReference type="EMBL" id="KAF7554362.1"/>
    </source>
</evidence>
<dbReference type="CDD" id="cd00051">
    <property type="entry name" value="EFh"/>
    <property type="match status" value="2"/>
</dbReference>
<evidence type="ECO:0000313" key="6">
    <source>
        <dbReference type="Proteomes" id="UP000722485"/>
    </source>
</evidence>
<dbReference type="Pfam" id="PF01370">
    <property type="entry name" value="Epimerase"/>
    <property type="match status" value="1"/>
</dbReference>
<dbReference type="PROSITE" id="PS50222">
    <property type="entry name" value="EF_HAND_2"/>
    <property type="match status" value="3"/>
</dbReference>
<evidence type="ECO:0000256" key="3">
    <source>
        <dbReference type="ARBA" id="ARBA00022837"/>
    </source>
</evidence>
<dbReference type="InterPro" id="IPR050230">
    <property type="entry name" value="CALM/Myosin/TropC-like"/>
</dbReference>
<dbReference type="FunFam" id="1.10.238.10:FF:000001">
    <property type="entry name" value="Calmodulin 1"/>
    <property type="match status" value="1"/>
</dbReference>
<keyword evidence="6" id="KW-1185">Reference proteome</keyword>
<feature type="domain" description="EF-hand" evidence="4">
    <location>
        <begin position="485"/>
        <end position="519"/>
    </location>
</feature>
<accession>A0A9P5LDZ8</accession>
<keyword evidence="2" id="KW-0677">Repeat</keyword>
<dbReference type="InterPro" id="IPR011992">
    <property type="entry name" value="EF-hand-dom_pair"/>
</dbReference>
<feature type="domain" description="EF-hand" evidence="4">
    <location>
        <begin position="459"/>
        <end position="484"/>
    </location>
</feature>
<dbReference type="FunFam" id="1.10.238.10:FF:000527">
    <property type="entry name" value="Calmodulin-3"/>
    <property type="match status" value="1"/>
</dbReference>
<feature type="domain" description="EF-hand" evidence="4">
    <location>
        <begin position="362"/>
        <end position="397"/>
    </location>
</feature>
<dbReference type="SUPFAM" id="SSF51735">
    <property type="entry name" value="NAD(P)-binding Rossmann-fold domains"/>
    <property type="match status" value="1"/>
</dbReference>
<dbReference type="PANTHER" id="PTHR23048">
    <property type="entry name" value="MYOSIN LIGHT CHAIN 1, 3"/>
    <property type="match status" value="1"/>
</dbReference>
<protein>
    <recommendedName>
        <fullName evidence="1">Calmodulin</fullName>
    </recommendedName>
</protein>
<evidence type="ECO:0000256" key="2">
    <source>
        <dbReference type="ARBA" id="ARBA00022737"/>
    </source>
</evidence>
<dbReference type="PANTHER" id="PTHR23048:SF0">
    <property type="entry name" value="CALMODULIN LIKE 3"/>
    <property type="match status" value="1"/>
</dbReference>
<dbReference type="Proteomes" id="UP000722485">
    <property type="component" value="Unassembled WGS sequence"/>
</dbReference>
<dbReference type="Gene3D" id="3.40.50.720">
    <property type="entry name" value="NAD(P)-binding Rossmann-like Domain"/>
    <property type="match status" value="1"/>
</dbReference>
<dbReference type="Gene3D" id="1.10.238.10">
    <property type="entry name" value="EF-hand"/>
    <property type="match status" value="3"/>
</dbReference>
<dbReference type="AlphaFoldDB" id="A0A9P5LDZ8"/>
<organism evidence="5 6">
    <name type="scientific">Cylindrodendrum hubeiense</name>
    <dbReference type="NCBI Taxonomy" id="595255"/>
    <lineage>
        <taxon>Eukaryota</taxon>
        <taxon>Fungi</taxon>
        <taxon>Dikarya</taxon>
        <taxon>Ascomycota</taxon>
        <taxon>Pezizomycotina</taxon>
        <taxon>Sordariomycetes</taxon>
        <taxon>Hypocreomycetidae</taxon>
        <taxon>Hypocreales</taxon>
        <taxon>Nectriaceae</taxon>
        <taxon>Cylindrodendrum</taxon>
    </lineage>
</organism>
<comment type="caution">
    <text evidence="5">The sequence shown here is derived from an EMBL/GenBank/DDBJ whole genome shotgun (WGS) entry which is preliminary data.</text>
</comment>
<gene>
    <name evidence="5" type="ORF">G7Z17_g2967</name>
</gene>
<dbReference type="OrthoDB" id="2735536at2759"/>
<sequence length="519" mass="57200">MSSTQDQTQPNRTRTVLVTGANGYIGSAICRAFVRAGWKTFGLVRKATATTELILSEAIPVVGTFTDHGFLDDLYKKSQTFDAIVSCTEQFPGYAAHFNDVMGLVRTLAKKSNENGVRPLVLWSSGCKDYGTTVVDGTPGLAPHTEESPLTGPELLRERTESCVTIFDYPELFDAVLLRPTCVFGHSSSYYGAMFDFLEEEAATGAKVLRVPGNPNSIMHATHVDDCADAYVTLSQHKDRKAIAGQAFNISGYRYETLREVTEALAKEYGFEGGVEFVPVPEAQPSFPTGLHSVFSFSQWVGSEKIREATGWTDKRQLFSQNVAVHRLAYEALKERGHGNIAEVQRRIGRGELKKAASFSVQQIAEFRQAFSLFDVNGDGKITASEIANVMRSLGQILSEGELQDMVNEIDVDKSGSIEFDAIMTRQRDTNDIQEDLLDAFKVQSGAASSSSFPTDPVQVFDKDNSGTISRDEIHHVMLSLGERLTEEELNEMLKVADKDGNGTIDYNEFVHIMTDTTK</sequence>
<dbReference type="InterPro" id="IPR018247">
    <property type="entry name" value="EF_Hand_1_Ca_BS"/>
</dbReference>
<reference evidence="5" key="1">
    <citation type="submission" date="2020-03" db="EMBL/GenBank/DDBJ databases">
        <title>Draft Genome Sequence of Cylindrodendrum hubeiense.</title>
        <authorList>
            <person name="Buettner E."/>
            <person name="Kellner H."/>
        </authorList>
    </citation>
    <scope>NUCLEOTIDE SEQUENCE</scope>
    <source>
        <strain evidence="5">IHI 201604</strain>
    </source>
</reference>
<dbReference type="InterPro" id="IPR036291">
    <property type="entry name" value="NAD(P)-bd_dom_sf"/>
</dbReference>
<dbReference type="GO" id="GO:0005509">
    <property type="term" value="F:calcium ion binding"/>
    <property type="evidence" value="ECO:0007669"/>
    <property type="project" value="InterPro"/>
</dbReference>